<dbReference type="InterPro" id="IPR002523">
    <property type="entry name" value="MgTranspt_CorA/ZnTranspt_ZntB"/>
</dbReference>
<dbReference type="InterPro" id="IPR045861">
    <property type="entry name" value="CorA_cytoplasmic_dom"/>
</dbReference>
<proteinExistence type="inferred from homology"/>
<feature type="transmembrane region" description="Helical" evidence="8">
    <location>
        <begin position="296"/>
        <end position="316"/>
    </location>
</feature>
<comment type="function">
    <text evidence="8">Mediates influx of magnesium ions.</text>
</comment>
<evidence type="ECO:0000256" key="1">
    <source>
        <dbReference type="ARBA" id="ARBA00004651"/>
    </source>
</evidence>
<dbReference type="AlphaFoldDB" id="A0A3G1KXB6"/>
<dbReference type="RefSeq" id="WP_148136420.1">
    <property type="nucleotide sequence ID" value="NZ_CP017634.1"/>
</dbReference>
<dbReference type="NCBIfam" id="TIGR00383">
    <property type="entry name" value="corA"/>
    <property type="match status" value="1"/>
</dbReference>
<dbReference type="InterPro" id="IPR045863">
    <property type="entry name" value="CorA_TM1_TM2"/>
</dbReference>
<dbReference type="PANTHER" id="PTHR46494">
    <property type="entry name" value="CORA FAMILY METAL ION TRANSPORTER (EUROFUNG)"/>
    <property type="match status" value="1"/>
</dbReference>
<dbReference type="GO" id="GO:0005886">
    <property type="term" value="C:plasma membrane"/>
    <property type="evidence" value="ECO:0007669"/>
    <property type="project" value="UniProtKB-SubCell"/>
</dbReference>
<comment type="subcellular location">
    <subcellularLocation>
        <location evidence="1">Cell membrane</location>
        <topology evidence="1">Multi-pass membrane protein</topology>
    </subcellularLocation>
    <subcellularLocation>
        <location evidence="8">Membrane</location>
        <topology evidence="8">Multi-pass membrane protein</topology>
    </subcellularLocation>
</comment>
<protein>
    <recommendedName>
        <fullName evidence="8">Magnesium transport protein CorA</fullName>
    </recommendedName>
</protein>
<keyword evidence="6 8" id="KW-1133">Transmembrane helix</keyword>
<dbReference type="GO" id="GO:0015095">
    <property type="term" value="F:magnesium ion transmembrane transporter activity"/>
    <property type="evidence" value="ECO:0007669"/>
    <property type="project" value="UniProtKB-UniRule"/>
</dbReference>
<keyword evidence="8" id="KW-0460">Magnesium</keyword>
<evidence type="ECO:0000256" key="4">
    <source>
        <dbReference type="ARBA" id="ARBA00022475"/>
    </source>
</evidence>
<keyword evidence="7 8" id="KW-0472">Membrane</keyword>
<dbReference type="SUPFAM" id="SSF144083">
    <property type="entry name" value="Magnesium transport protein CorA, transmembrane region"/>
    <property type="match status" value="1"/>
</dbReference>
<keyword evidence="4 8" id="KW-1003">Cell membrane</keyword>
<keyword evidence="10" id="KW-1185">Reference proteome</keyword>
<feature type="transmembrane region" description="Helical" evidence="8">
    <location>
        <begin position="328"/>
        <end position="348"/>
    </location>
</feature>
<keyword evidence="3 8" id="KW-0813">Transport</keyword>
<name>A0A3G1KXB6_FORW1</name>
<evidence type="ECO:0000256" key="6">
    <source>
        <dbReference type="ARBA" id="ARBA00022989"/>
    </source>
</evidence>
<evidence type="ECO:0000256" key="3">
    <source>
        <dbReference type="ARBA" id="ARBA00022448"/>
    </source>
</evidence>
<dbReference type="FunFam" id="1.20.58.340:FF:000012">
    <property type="entry name" value="Magnesium transport protein CorA"/>
    <property type="match status" value="1"/>
</dbReference>
<evidence type="ECO:0000256" key="5">
    <source>
        <dbReference type="ARBA" id="ARBA00022692"/>
    </source>
</evidence>
<sequence length="354" mass="41274">MKGRIRGHSQKAGLPPGTLVHIGQNYGEKPKINFLKYDEKGYQEQEVNIFDQCPVVFKNATVSWINISGIHDIQLLENCGERLGIHALVLEDILNTNQRPKFEDYGEYYFIILKRIGYQEQQHEIDMEQVSLIVGKNFVVSFQEREGDIFSPVRDRIINGKGSIRKMGADFLAYSLLDGVIDNYFIVLEVLGEEIEQLEENLMSRPTRETLRMIHKLKHEMLLLRKSIWPLREVIDSMQNEVTPMIQASTGPYLRDLYDHVIEMVDVIETYRDMLSGMLDIYLSSISNRMNEVMKVLTVISTIFIPLTFIAGVYGMNFTFMPELKWHWGYPVIMGFMLIIAILMLFFFRRKKWL</sequence>
<keyword evidence="8" id="KW-0406">Ion transport</keyword>
<evidence type="ECO:0000313" key="10">
    <source>
        <dbReference type="Proteomes" id="UP000323521"/>
    </source>
</evidence>
<dbReference type="GO" id="GO:0000287">
    <property type="term" value="F:magnesium ion binding"/>
    <property type="evidence" value="ECO:0007669"/>
    <property type="project" value="TreeGrafter"/>
</dbReference>
<evidence type="ECO:0000313" key="9">
    <source>
        <dbReference type="EMBL" id="ATW27082.1"/>
    </source>
</evidence>
<dbReference type="SUPFAM" id="SSF143865">
    <property type="entry name" value="CorA soluble domain-like"/>
    <property type="match status" value="1"/>
</dbReference>
<comment type="similarity">
    <text evidence="2 8">Belongs to the CorA metal ion transporter (MIT) (TC 1.A.35) family.</text>
</comment>
<dbReference type="OrthoDB" id="9803416at2"/>
<evidence type="ECO:0000256" key="8">
    <source>
        <dbReference type="RuleBase" id="RU362010"/>
    </source>
</evidence>
<organism evidence="9 10">
    <name type="scientific">Formimonas warabiya</name>
    <dbReference type="NCBI Taxonomy" id="1761012"/>
    <lineage>
        <taxon>Bacteria</taxon>
        <taxon>Bacillati</taxon>
        <taxon>Bacillota</taxon>
        <taxon>Clostridia</taxon>
        <taxon>Eubacteriales</taxon>
        <taxon>Peptococcaceae</taxon>
        <taxon>Candidatus Formimonas</taxon>
    </lineage>
</organism>
<evidence type="ECO:0000256" key="7">
    <source>
        <dbReference type="ARBA" id="ARBA00023136"/>
    </source>
</evidence>
<accession>A0A3G1KXB6</accession>
<dbReference type="InterPro" id="IPR004488">
    <property type="entry name" value="Mg/Co-transport_prot_CorA"/>
</dbReference>
<keyword evidence="5 8" id="KW-0812">Transmembrane</keyword>
<dbReference type="Gene3D" id="1.20.58.340">
    <property type="entry name" value="Magnesium transport protein CorA, transmembrane region"/>
    <property type="match status" value="2"/>
</dbReference>
<evidence type="ECO:0000256" key="2">
    <source>
        <dbReference type="ARBA" id="ARBA00009765"/>
    </source>
</evidence>
<dbReference type="Proteomes" id="UP000323521">
    <property type="component" value="Chromosome"/>
</dbReference>
<dbReference type="EMBL" id="CP017634">
    <property type="protein sequence ID" value="ATW27082.1"/>
    <property type="molecule type" value="Genomic_DNA"/>
</dbReference>
<dbReference type="PANTHER" id="PTHR46494:SF1">
    <property type="entry name" value="CORA FAMILY METAL ION TRANSPORTER (EUROFUNG)"/>
    <property type="match status" value="1"/>
</dbReference>
<dbReference type="Gene3D" id="3.30.460.20">
    <property type="entry name" value="CorA soluble domain-like"/>
    <property type="match status" value="1"/>
</dbReference>
<reference evidence="9 10" key="1">
    <citation type="submission" date="2016-10" db="EMBL/GenBank/DDBJ databases">
        <title>Complete Genome Sequence of Peptococcaceae strain DCMF.</title>
        <authorList>
            <person name="Edwards R.J."/>
            <person name="Holland S.I."/>
            <person name="Deshpande N.P."/>
            <person name="Wong Y.K."/>
            <person name="Ertan H."/>
            <person name="Manefield M."/>
            <person name="Russell T.L."/>
            <person name="Lee M.J."/>
        </authorList>
    </citation>
    <scope>NUCLEOTIDE SEQUENCE [LARGE SCALE GENOMIC DNA]</scope>
    <source>
        <strain evidence="9 10">DCMF</strain>
    </source>
</reference>
<dbReference type="KEGG" id="fwa:DCMF_22075"/>
<dbReference type="CDD" id="cd12828">
    <property type="entry name" value="TmCorA-like_1"/>
    <property type="match status" value="1"/>
</dbReference>
<dbReference type="GO" id="GO:0050897">
    <property type="term" value="F:cobalt ion binding"/>
    <property type="evidence" value="ECO:0007669"/>
    <property type="project" value="TreeGrafter"/>
</dbReference>
<dbReference type="Pfam" id="PF01544">
    <property type="entry name" value="CorA"/>
    <property type="match status" value="1"/>
</dbReference>
<dbReference type="GO" id="GO:0015087">
    <property type="term" value="F:cobalt ion transmembrane transporter activity"/>
    <property type="evidence" value="ECO:0007669"/>
    <property type="project" value="UniProtKB-UniRule"/>
</dbReference>
<gene>
    <name evidence="8" type="primary">corA</name>
    <name evidence="9" type="ORF">DCMF_22075</name>
</gene>